<keyword evidence="3" id="KW-1185">Reference proteome</keyword>
<evidence type="ECO:0000313" key="2">
    <source>
        <dbReference type="EMBL" id="EER12454.1"/>
    </source>
</evidence>
<dbReference type="Proteomes" id="UP000007800">
    <property type="component" value="Unassembled WGS sequence"/>
</dbReference>
<dbReference type="GeneID" id="9057805"/>
<evidence type="ECO:0000256" key="1">
    <source>
        <dbReference type="SAM" id="MobiDB-lite"/>
    </source>
</evidence>
<feature type="compositionally biased region" description="Acidic residues" evidence="1">
    <location>
        <begin position="10"/>
        <end position="20"/>
    </location>
</feature>
<accession>C5KTA4</accession>
<dbReference type="InParanoid" id="C5KTA4"/>
<protein>
    <submittedName>
        <fullName evidence="2">Uncharacterized protein</fullName>
    </submittedName>
</protein>
<dbReference type="OrthoDB" id="417127at2759"/>
<gene>
    <name evidence="2" type="ORF">Pmar_PMAR001251</name>
</gene>
<sequence length="341" mass="37381">MDPHSLQNVSEDDDADFENPEDVTRGVALDCSALDMIALPNLGKSLSKVCRSGRLEGLPPRCPTDPMYIYPITSVDVYTQDHQCTANSVVGFLEDVLEDCDITVKQEKFKLALNVYDTFGKTASVCVLMFFLSEEQMRFCFRCDSGSREVFLDVYEKCRSFLMGEATPSTTADLLERMPSLDMDDVELPTVEELSFEVDMVEDYNDSIKCEGLSVLSDCGDVGAQAVLNRAGLMSKVLVDESTCVVLAACKLLTNCESYNDVTVNLLINEEVVPAIVEALLAAEPLSTKANKLADTLVTVLRVSGDLVSQCDIHCLADASDIFVADVRVSRSLDQCLMMCA</sequence>
<reference evidence="2 3" key="1">
    <citation type="submission" date="2008-07" db="EMBL/GenBank/DDBJ databases">
        <authorList>
            <person name="El-Sayed N."/>
            <person name="Caler E."/>
            <person name="Inman J."/>
            <person name="Amedeo P."/>
            <person name="Hass B."/>
            <person name="Wortman J."/>
        </authorList>
    </citation>
    <scope>NUCLEOTIDE SEQUENCE [LARGE SCALE GENOMIC DNA]</scope>
    <source>
        <strain evidence="3">ATCC 50983 / TXsc</strain>
    </source>
</reference>
<feature type="region of interest" description="Disordered" evidence="1">
    <location>
        <begin position="1"/>
        <end position="20"/>
    </location>
</feature>
<dbReference type="RefSeq" id="XP_002780659.1">
    <property type="nucleotide sequence ID" value="XM_002780613.1"/>
</dbReference>
<dbReference type="EMBL" id="GG676168">
    <property type="protein sequence ID" value="EER12454.1"/>
    <property type="molecule type" value="Genomic_DNA"/>
</dbReference>
<proteinExistence type="predicted"/>
<organism evidence="3">
    <name type="scientific">Perkinsus marinus (strain ATCC 50983 / TXsc)</name>
    <dbReference type="NCBI Taxonomy" id="423536"/>
    <lineage>
        <taxon>Eukaryota</taxon>
        <taxon>Sar</taxon>
        <taxon>Alveolata</taxon>
        <taxon>Perkinsozoa</taxon>
        <taxon>Perkinsea</taxon>
        <taxon>Perkinsida</taxon>
        <taxon>Perkinsidae</taxon>
        <taxon>Perkinsus</taxon>
    </lineage>
</organism>
<evidence type="ECO:0000313" key="3">
    <source>
        <dbReference type="Proteomes" id="UP000007800"/>
    </source>
</evidence>
<dbReference type="AlphaFoldDB" id="C5KTA4"/>
<name>C5KTA4_PERM5</name>